<proteinExistence type="predicted"/>
<sequence>MRTSREILLDMPDDMRKRAEEALSYLDNICDAYDSYKKPPTAIVGLDSYSHCDDVLYLCESDSNVTIESEDGCAIESDSELAEIKENYLIYR</sequence>
<reference evidence="1" key="1">
    <citation type="submission" date="2020-07" db="EMBL/GenBank/DDBJ databases">
        <title>Hypervirulent multi-drug resistant Proteus mirabilis strain with mosaic plasmid.</title>
        <authorList>
            <person name="Shelenkov A."/>
            <person name="Mikhaylova Y.V."/>
            <person name="Yanushevich Y.G."/>
            <person name="Petrova L."/>
            <person name="Fomina V."/>
            <person name="Zamyatin M."/>
            <person name="Shagin D."/>
        </authorList>
    </citation>
    <scope>NUCLEOTIDE SEQUENCE</scope>
    <source>
        <strain evidence="1">CriePir89</strain>
    </source>
</reference>
<dbReference type="AlphaFoldDB" id="A0A7D5W595"/>
<dbReference type="EMBL" id="CP059056">
    <property type="protein sequence ID" value="QLJ20793.1"/>
    <property type="molecule type" value="Genomic_DNA"/>
</dbReference>
<dbReference type="RefSeq" id="WP_063073928.1">
    <property type="nucleotide sequence ID" value="NZ_CAXOIG010000009.1"/>
</dbReference>
<organism evidence="1">
    <name type="scientific">Proteus mirabilis</name>
    <dbReference type="NCBI Taxonomy" id="584"/>
    <lineage>
        <taxon>Bacteria</taxon>
        <taxon>Pseudomonadati</taxon>
        <taxon>Pseudomonadota</taxon>
        <taxon>Gammaproteobacteria</taxon>
        <taxon>Enterobacterales</taxon>
        <taxon>Morganellaceae</taxon>
        <taxon>Proteus</taxon>
    </lineage>
</organism>
<name>A0A7D5W595_PROMI</name>
<evidence type="ECO:0000313" key="1">
    <source>
        <dbReference type="EMBL" id="QLJ20793.1"/>
    </source>
</evidence>
<accession>A0A7D5W595</accession>
<gene>
    <name evidence="1" type="ORF">HZ283_08220</name>
</gene>
<protein>
    <submittedName>
        <fullName evidence="1">Uncharacterized protein</fullName>
    </submittedName>
</protein>